<organism evidence="1 2">
    <name type="scientific">Pedobacter africanus</name>
    <dbReference type="NCBI Taxonomy" id="151894"/>
    <lineage>
        <taxon>Bacteria</taxon>
        <taxon>Pseudomonadati</taxon>
        <taxon>Bacteroidota</taxon>
        <taxon>Sphingobacteriia</taxon>
        <taxon>Sphingobacteriales</taxon>
        <taxon>Sphingobacteriaceae</taxon>
        <taxon>Pedobacter</taxon>
    </lineage>
</organism>
<protein>
    <submittedName>
        <fullName evidence="1">Tat (Twin-arginine translocation) pathway signal sequence</fullName>
    </submittedName>
</protein>
<accession>A0A1W2B6Z6</accession>
<dbReference type="Proteomes" id="UP000192756">
    <property type="component" value="Unassembled WGS sequence"/>
</dbReference>
<reference evidence="2" key="1">
    <citation type="submission" date="2017-04" db="EMBL/GenBank/DDBJ databases">
        <authorList>
            <person name="Varghese N."/>
            <person name="Submissions S."/>
        </authorList>
    </citation>
    <scope>NUCLEOTIDE SEQUENCE [LARGE SCALE GENOMIC DNA]</scope>
    <source>
        <strain evidence="2">DSM 12126</strain>
    </source>
</reference>
<dbReference type="STRING" id="151894.SAMN04488524_1975"/>
<dbReference type="InterPro" id="IPR006311">
    <property type="entry name" value="TAT_signal"/>
</dbReference>
<name>A0A1W2B6Z6_9SPHI</name>
<dbReference type="InterPro" id="IPR010869">
    <property type="entry name" value="DUF1501"/>
</dbReference>
<dbReference type="PROSITE" id="PS51318">
    <property type="entry name" value="TAT"/>
    <property type="match status" value="1"/>
</dbReference>
<dbReference type="PANTHER" id="PTHR43737:SF1">
    <property type="entry name" value="DUF1501 DOMAIN-CONTAINING PROTEIN"/>
    <property type="match status" value="1"/>
</dbReference>
<dbReference type="NCBIfam" id="TIGR01409">
    <property type="entry name" value="TAT_signal_seq"/>
    <property type="match status" value="1"/>
</dbReference>
<gene>
    <name evidence="1" type="ORF">SAMN04488524_1975</name>
</gene>
<dbReference type="PANTHER" id="PTHR43737">
    <property type="entry name" value="BLL7424 PROTEIN"/>
    <property type="match status" value="1"/>
</dbReference>
<evidence type="ECO:0000313" key="1">
    <source>
        <dbReference type="EMBL" id="SMC68551.1"/>
    </source>
</evidence>
<dbReference type="AlphaFoldDB" id="A0A1W2B6Z6"/>
<sequence>MKTMKRRDFLKNSAFAAAGALMVPAFLKPFEALALDELSAYKNLVVIQLSGGNDGLNTIVPYGNDIYYQKRKSIGIKPEDVIKLTDIQGLNPNLNALKELYDQGWMTIINDVGYPNPDRSHFRSMDIWQSASDSNQFLSTGWIGRYLDSNCETCKFPYTAIEVDDSLSMALKGGTKKGIALKDAGTLFKNTNEPFFKEMIRADKAHLDEENLGYLYKTMIETSSSANYIQNTSKIYQSKFSYPNTGFASQLKTVSKFISSGLKTKVYYVSMSGFDTHVNQQQQQGRLLQQYAEGMNAFIKELKQNNRLEDTLVITFSEFGRRVEQNASNGTDHGTANNMFIFGGRLKKQGIYNAAPNLSDLESGDLKYQVDFRQVYGTILDKWLDVSNAQILSRKFNTLDFI</sequence>
<dbReference type="InterPro" id="IPR019546">
    <property type="entry name" value="TAT_signal_bac_arc"/>
</dbReference>
<dbReference type="EMBL" id="FWXT01000001">
    <property type="protein sequence ID" value="SMC68551.1"/>
    <property type="molecule type" value="Genomic_DNA"/>
</dbReference>
<evidence type="ECO:0000313" key="2">
    <source>
        <dbReference type="Proteomes" id="UP000192756"/>
    </source>
</evidence>
<dbReference type="Pfam" id="PF07394">
    <property type="entry name" value="DUF1501"/>
    <property type="match status" value="1"/>
</dbReference>
<proteinExistence type="predicted"/>
<keyword evidence="2" id="KW-1185">Reference proteome</keyword>